<dbReference type="KEGG" id="ntg:NSCAC_0134"/>
<dbReference type="EC" id="4.1.1.28" evidence="7"/>
<evidence type="ECO:0000256" key="1">
    <source>
        <dbReference type="ARBA" id="ARBA00001933"/>
    </source>
</evidence>
<evidence type="ECO:0000256" key="2">
    <source>
        <dbReference type="ARBA" id="ARBA00022793"/>
    </source>
</evidence>
<keyword evidence="2" id="KW-0210">Decarboxylase</keyword>
<keyword evidence="3 5" id="KW-0663">Pyridoxal phosphate</keyword>
<dbReference type="Pfam" id="PF00282">
    <property type="entry name" value="Pyridoxal_deC"/>
    <property type="match status" value="1"/>
</dbReference>
<dbReference type="InterPro" id="IPR015424">
    <property type="entry name" value="PyrdxlP-dep_Trfase"/>
</dbReference>
<sequence length="476" mass="53533">MNQKSIPLNLSSKDAQILLAEIEQKIVFFIDTLHEQPVQNLEKFNSEADWLKDKIPELPSNSQSILDFIFNEIIPPAMNAASPGYLAYVPGGGLFSSAMAEFIAAVVNRYTGMWESAPAAVELETQALRWLAELIGLPKGTLGLFTSGGSMSTLIAMVAAREKYLGNQLLKGTVYYSNQVHYAITKAAQVAAIPKENLRPIPVDNQFRLRINLLEQEIQKDKKAGLLPFFVCGTAGTVNTGAIDPLEEIAQLAAKYQFWFHVDGAYGAVFYLVPELQPLFKGMEQADSVAVDPHKGLFLAYGTGALLVKNMENLRRAFEISAAYLPDSQKDNMHLDFREFSPELSRDWRGLRLWLPFKLHGVDAFRQALAEKRRLAVRVWEKLSLEPDIEIVTPPELSLFAFRQRISHINQIEENNQNRKLLALINQSKKIMLSGTELNGQFFLRICILHLRTHQAIVDTGLKIIQEAIKKMREQP</sequence>
<proteinExistence type="inferred from homology"/>
<evidence type="ECO:0000256" key="3">
    <source>
        <dbReference type="ARBA" id="ARBA00022898"/>
    </source>
</evidence>
<dbReference type="InterPro" id="IPR002129">
    <property type="entry name" value="PyrdxlP-dep_de-COase"/>
</dbReference>
<evidence type="ECO:0000313" key="7">
    <source>
        <dbReference type="EMBL" id="CAB1274369.1"/>
    </source>
</evidence>
<gene>
    <name evidence="7" type="primary">DDC</name>
    <name evidence="7" type="ORF">NSCAC_0134</name>
</gene>
<dbReference type="EMBL" id="LR778175">
    <property type="protein sequence ID" value="CAB1274369.1"/>
    <property type="molecule type" value="Genomic_DNA"/>
</dbReference>
<dbReference type="Proteomes" id="UP000516072">
    <property type="component" value="Chromosome"/>
</dbReference>
<dbReference type="GO" id="GO:0019752">
    <property type="term" value="P:carboxylic acid metabolic process"/>
    <property type="evidence" value="ECO:0007669"/>
    <property type="project" value="InterPro"/>
</dbReference>
<dbReference type="PANTHER" id="PTHR11999:SF70">
    <property type="entry name" value="MIP05841P"/>
    <property type="match status" value="1"/>
</dbReference>
<dbReference type="RefSeq" id="WP_232085941.1">
    <property type="nucleotide sequence ID" value="NZ_LR778175.1"/>
</dbReference>
<dbReference type="Gene3D" id="3.90.1150.170">
    <property type="match status" value="2"/>
</dbReference>
<name>A0A7G1Q7K8_9GAMM</name>
<evidence type="ECO:0000256" key="4">
    <source>
        <dbReference type="ARBA" id="ARBA00023239"/>
    </source>
</evidence>
<dbReference type="AlphaFoldDB" id="A0A7G1Q7K8"/>
<dbReference type="PANTHER" id="PTHR11999">
    <property type="entry name" value="GROUP II PYRIDOXAL-5-PHOSPHATE DECARBOXYLASE"/>
    <property type="match status" value="1"/>
</dbReference>
<dbReference type="Gene3D" id="3.40.640.10">
    <property type="entry name" value="Type I PLP-dependent aspartate aminotransferase-like (Major domain)"/>
    <property type="match status" value="1"/>
</dbReference>
<dbReference type="GO" id="GO:0030170">
    <property type="term" value="F:pyridoxal phosphate binding"/>
    <property type="evidence" value="ECO:0007669"/>
    <property type="project" value="InterPro"/>
</dbReference>
<dbReference type="InterPro" id="IPR015421">
    <property type="entry name" value="PyrdxlP-dep_Trfase_major"/>
</dbReference>
<keyword evidence="4 6" id="KW-0456">Lyase</keyword>
<dbReference type="GO" id="GO:0004058">
    <property type="term" value="F:aromatic-L-amino-acid decarboxylase activity"/>
    <property type="evidence" value="ECO:0007669"/>
    <property type="project" value="UniProtKB-EC"/>
</dbReference>
<keyword evidence="8" id="KW-1185">Reference proteome</keyword>
<dbReference type="GO" id="GO:0005737">
    <property type="term" value="C:cytoplasm"/>
    <property type="evidence" value="ECO:0007669"/>
    <property type="project" value="TreeGrafter"/>
</dbReference>
<comment type="cofactor">
    <cofactor evidence="1 5 6">
        <name>pyridoxal 5'-phosphate</name>
        <dbReference type="ChEBI" id="CHEBI:597326"/>
    </cofactor>
</comment>
<accession>A0A7G1Q7K8</accession>
<protein>
    <submittedName>
        <fullName evidence="7">Aromatic-L-amino-acid decarboxylase</fullName>
        <ecNumber evidence="7">4.1.1.28</ecNumber>
    </submittedName>
</protein>
<organism evidence="7 8">
    <name type="scientific">Candidatus Nitrosacidococcus tergens</name>
    <dbReference type="NCBI Taxonomy" id="553981"/>
    <lineage>
        <taxon>Bacteria</taxon>
        <taxon>Pseudomonadati</taxon>
        <taxon>Pseudomonadota</taxon>
        <taxon>Gammaproteobacteria</taxon>
        <taxon>Chromatiales</taxon>
        <taxon>Chromatiaceae</taxon>
        <taxon>Candidatus Nitrosacidococcus</taxon>
    </lineage>
</organism>
<comment type="similarity">
    <text evidence="6">Belongs to the group II decarboxylase family.</text>
</comment>
<dbReference type="InterPro" id="IPR010977">
    <property type="entry name" value="Aromatic_deC"/>
</dbReference>
<dbReference type="SUPFAM" id="SSF53383">
    <property type="entry name" value="PLP-dependent transferases"/>
    <property type="match status" value="1"/>
</dbReference>
<reference evidence="7 8" key="1">
    <citation type="submission" date="2020-03" db="EMBL/GenBank/DDBJ databases">
        <authorList>
            <person name="Picone N."/>
        </authorList>
    </citation>
    <scope>NUCLEOTIDE SEQUENCE [LARGE SCALE GENOMIC DNA]</scope>
    <source>
        <strain evidence="7">NSCAC1</strain>
    </source>
</reference>
<dbReference type="GO" id="GO:0006520">
    <property type="term" value="P:amino acid metabolic process"/>
    <property type="evidence" value="ECO:0007669"/>
    <property type="project" value="InterPro"/>
</dbReference>
<evidence type="ECO:0000256" key="5">
    <source>
        <dbReference type="PIRSR" id="PIRSR602129-50"/>
    </source>
</evidence>
<evidence type="ECO:0000256" key="6">
    <source>
        <dbReference type="RuleBase" id="RU000382"/>
    </source>
</evidence>
<feature type="modified residue" description="N6-(pyridoxal phosphate)lysine" evidence="5">
    <location>
        <position position="295"/>
    </location>
</feature>
<evidence type="ECO:0000313" key="8">
    <source>
        <dbReference type="Proteomes" id="UP000516072"/>
    </source>
</evidence>
<dbReference type="PRINTS" id="PR00800">
    <property type="entry name" value="YHDCRBOXLASE"/>
</dbReference>